<dbReference type="PROSITE" id="PS51864">
    <property type="entry name" value="ASTACIN"/>
    <property type="match status" value="1"/>
</dbReference>
<evidence type="ECO:0000313" key="4">
    <source>
        <dbReference type="Proteomes" id="UP000038045"/>
    </source>
</evidence>
<keyword evidence="2" id="KW-0732">Signal</keyword>
<keyword evidence="1" id="KW-1015">Disulfide bond</keyword>
<dbReference type="PANTHER" id="PTHR10127:SF831">
    <property type="entry name" value="ZINC METALLOPROTEINASE NAS-37"/>
    <property type="match status" value="1"/>
</dbReference>
<dbReference type="Proteomes" id="UP000038045">
    <property type="component" value="Unplaced"/>
</dbReference>
<dbReference type="InterPro" id="IPR001506">
    <property type="entry name" value="Peptidase_M12A"/>
</dbReference>
<evidence type="ECO:0000259" key="3">
    <source>
        <dbReference type="PROSITE" id="PS51864"/>
    </source>
</evidence>
<dbReference type="PRINTS" id="PR00480">
    <property type="entry name" value="ASTACIN"/>
</dbReference>
<dbReference type="GO" id="GO:0046872">
    <property type="term" value="F:metal ion binding"/>
    <property type="evidence" value="ECO:0007669"/>
    <property type="project" value="UniProtKB-KW"/>
</dbReference>
<dbReference type="PANTHER" id="PTHR10127">
    <property type="entry name" value="DISCOIDIN, CUB, EGF, LAMININ , AND ZINC METALLOPROTEASE DOMAIN CONTAINING"/>
    <property type="match status" value="1"/>
</dbReference>
<comment type="cofactor">
    <cofactor evidence="2">
        <name>Zn(2+)</name>
        <dbReference type="ChEBI" id="CHEBI:29105"/>
    </cofactor>
    <text evidence="2">Binds 1 zinc ion per subunit.</text>
</comment>
<organism evidence="4 5">
    <name type="scientific">Parastrongyloides trichosuri</name>
    <name type="common">Possum-specific nematode worm</name>
    <dbReference type="NCBI Taxonomy" id="131310"/>
    <lineage>
        <taxon>Eukaryota</taxon>
        <taxon>Metazoa</taxon>
        <taxon>Ecdysozoa</taxon>
        <taxon>Nematoda</taxon>
        <taxon>Chromadorea</taxon>
        <taxon>Rhabditida</taxon>
        <taxon>Tylenchina</taxon>
        <taxon>Panagrolaimomorpha</taxon>
        <taxon>Strongyloidoidea</taxon>
        <taxon>Strongyloididae</taxon>
        <taxon>Parastrongyloides</taxon>
    </lineage>
</organism>
<reference evidence="5" key="1">
    <citation type="submission" date="2017-02" db="UniProtKB">
        <authorList>
            <consortium name="WormBaseParasite"/>
        </authorList>
    </citation>
    <scope>IDENTIFICATION</scope>
</reference>
<dbReference type="EC" id="3.4.24.-" evidence="2"/>
<keyword evidence="2" id="KW-0482">Metalloprotease</keyword>
<dbReference type="Pfam" id="PF01400">
    <property type="entry name" value="Astacin"/>
    <property type="match status" value="1"/>
</dbReference>
<dbReference type="WBParaSite" id="PTRK_0000695600.1">
    <property type="protein sequence ID" value="PTRK_0000695600.1"/>
    <property type="gene ID" value="PTRK_0000695600"/>
</dbReference>
<dbReference type="AlphaFoldDB" id="A0A0N4ZGQ0"/>
<evidence type="ECO:0000256" key="1">
    <source>
        <dbReference type="PROSITE-ProRule" id="PRU01211"/>
    </source>
</evidence>
<keyword evidence="2" id="KW-0862">Zinc</keyword>
<comment type="caution">
    <text evidence="1">Lacks conserved residue(s) required for the propagation of feature annotation.</text>
</comment>
<dbReference type="GO" id="GO:0006508">
    <property type="term" value="P:proteolysis"/>
    <property type="evidence" value="ECO:0007669"/>
    <property type="project" value="UniProtKB-KW"/>
</dbReference>
<feature type="domain" description="Peptidase M12A" evidence="3">
    <location>
        <begin position="16"/>
        <end position="216"/>
    </location>
</feature>
<protein>
    <recommendedName>
        <fullName evidence="2">Metalloendopeptidase</fullName>
        <ecNumber evidence="2">3.4.24.-</ecNumber>
    </recommendedName>
</protein>
<keyword evidence="2" id="KW-0479">Metal-binding</keyword>
<dbReference type="GO" id="GO:0004222">
    <property type="term" value="F:metalloendopeptidase activity"/>
    <property type="evidence" value="ECO:0007669"/>
    <property type="project" value="UniProtKB-UniRule"/>
</dbReference>
<dbReference type="SUPFAM" id="SSF55486">
    <property type="entry name" value="Metalloproteases ('zincins'), catalytic domain"/>
    <property type="match status" value="1"/>
</dbReference>
<keyword evidence="2" id="KW-0645">Protease</keyword>
<keyword evidence="2" id="KW-0378">Hydrolase</keyword>
<dbReference type="Gene3D" id="3.40.390.10">
    <property type="entry name" value="Collagenase (Catalytic Domain)"/>
    <property type="match status" value="1"/>
</dbReference>
<keyword evidence="4" id="KW-1185">Reference proteome</keyword>
<name>A0A0N4ZGQ0_PARTI</name>
<accession>A0A0N4ZGQ0</accession>
<evidence type="ECO:0000313" key="5">
    <source>
        <dbReference type="WBParaSite" id="PTRK_0000695600.1"/>
    </source>
</evidence>
<feature type="signal peptide" evidence="2">
    <location>
        <begin position="1"/>
        <end position="16"/>
    </location>
</feature>
<feature type="chain" id="PRO_5005733253" description="Metalloendopeptidase" evidence="2">
    <location>
        <begin position="17"/>
        <end position="390"/>
    </location>
</feature>
<sequence>MKLFFILQLFLVIIYAPIINDTSRQWEIKIKYKIDSSVYRDYIVMAVNMIGKYSCVDLENDNYIKDTENGIKFIWGDSCRSERIGKHTESKINIIYISYKCRYNIVWIQAMILEALGIYPEQTRRDRDHYIEVYYNNIKEGCSFDYFINSPNFTTNYDTNYDFGSVTQYWPRSCSKNVYDTISPYGDYKDIYEKMMGQKLNVAFNDYKLLNRYFCNDTCHYIRPELHCRRRGYRHPLICLKCLCPFPFTGVNCENLYSSSSNCPYHHLMASVNYTESITFRESRKCYTIIEAKNPGKHVKLTLTSQTLDNFSPCTRTDGMIEVKYREDKSVMGLCLCGYITSPVTITSEDTHVVIAYLGSSRYHSAKFLYTAIQNKNPVRISNNDDSLLD</sequence>
<proteinExistence type="predicted"/>
<evidence type="ECO:0000256" key="2">
    <source>
        <dbReference type="RuleBase" id="RU361183"/>
    </source>
</evidence>
<dbReference type="InterPro" id="IPR024079">
    <property type="entry name" value="MetalloPept_cat_dom_sf"/>
</dbReference>
<feature type="disulfide bond" evidence="1">
    <location>
        <begin position="79"/>
        <end position="101"/>
    </location>
</feature>